<reference evidence="1 2" key="1">
    <citation type="submission" date="2019-12" db="EMBL/GenBank/DDBJ databases">
        <authorList>
            <person name="Scholz U."/>
            <person name="Mascher M."/>
            <person name="Fiebig A."/>
        </authorList>
    </citation>
    <scope>NUCLEOTIDE SEQUENCE</scope>
</reference>
<accession>A0A7I8JV36</accession>
<organism evidence="1">
    <name type="scientific">Spirodela intermedia</name>
    <name type="common">Intermediate duckweed</name>
    <dbReference type="NCBI Taxonomy" id="51605"/>
    <lineage>
        <taxon>Eukaryota</taxon>
        <taxon>Viridiplantae</taxon>
        <taxon>Streptophyta</taxon>
        <taxon>Embryophyta</taxon>
        <taxon>Tracheophyta</taxon>
        <taxon>Spermatophyta</taxon>
        <taxon>Magnoliopsida</taxon>
        <taxon>Liliopsida</taxon>
        <taxon>Araceae</taxon>
        <taxon>Lemnoideae</taxon>
        <taxon>Spirodela</taxon>
    </lineage>
</organism>
<dbReference type="EMBL" id="LR743605">
    <property type="protein sequence ID" value="CAA2634613.1"/>
    <property type="molecule type" value="Genomic_DNA"/>
</dbReference>
<evidence type="ECO:0000313" key="1">
    <source>
        <dbReference type="EMBL" id="CAA2634613.1"/>
    </source>
</evidence>
<name>A0A7I8JV36_SPIIN</name>
<evidence type="ECO:0000313" key="2">
    <source>
        <dbReference type="Proteomes" id="UP001189122"/>
    </source>
</evidence>
<dbReference type="AlphaFoldDB" id="A0A7I8JV36"/>
<dbReference type="Proteomes" id="UP001189122">
    <property type="component" value="Unassembled WGS sequence"/>
</dbReference>
<gene>
    <name evidence="1" type="ORF">SI7747_18020018</name>
</gene>
<dbReference type="EMBL" id="CACRZD030000018">
    <property type="protein sequence ID" value="CAA6673601.1"/>
    <property type="molecule type" value="Genomic_DNA"/>
</dbReference>
<proteinExistence type="predicted"/>
<protein>
    <submittedName>
        <fullName evidence="1">Uncharacterized protein</fullName>
    </submittedName>
</protein>
<keyword evidence="2" id="KW-1185">Reference proteome</keyword>
<sequence>MMTCGLQDDPTLTLSRFRTKLKNETEREIILRDSREFVYAMRKILIQPFHEDHQRTAIFFTL</sequence>